<name>A0A1I2GC49_9ACTN</name>
<organism evidence="1 2">
    <name type="scientific">Actinoplanes philippinensis</name>
    <dbReference type="NCBI Taxonomy" id="35752"/>
    <lineage>
        <taxon>Bacteria</taxon>
        <taxon>Bacillati</taxon>
        <taxon>Actinomycetota</taxon>
        <taxon>Actinomycetes</taxon>
        <taxon>Micromonosporales</taxon>
        <taxon>Micromonosporaceae</taxon>
        <taxon>Actinoplanes</taxon>
    </lineage>
</organism>
<reference evidence="1 2" key="1">
    <citation type="submission" date="2016-10" db="EMBL/GenBank/DDBJ databases">
        <authorList>
            <person name="de Groot N.N."/>
        </authorList>
    </citation>
    <scope>NUCLEOTIDE SEQUENCE [LARGE SCALE GENOMIC DNA]</scope>
    <source>
        <strain evidence="1 2">DSM 43019</strain>
    </source>
</reference>
<evidence type="ECO:0000313" key="2">
    <source>
        <dbReference type="Proteomes" id="UP000199645"/>
    </source>
</evidence>
<gene>
    <name evidence="1" type="ORF">SAMN05421541_106378</name>
</gene>
<dbReference type="EMBL" id="FONV01000006">
    <property type="protein sequence ID" value="SFF14507.1"/>
    <property type="molecule type" value="Genomic_DNA"/>
</dbReference>
<evidence type="ECO:0000313" key="1">
    <source>
        <dbReference type="EMBL" id="SFF14507.1"/>
    </source>
</evidence>
<accession>A0A1I2GC49</accession>
<protein>
    <submittedName>
        <fullName evidence="1">Uncharacterized protein</fullName>
    </submittedName>
</protein>
<dbReference type="STRING" id="35752.SAMN05421541_106378"/>
<keyword evidence="2" id="KW-1185">Reference proteome</keyword>
<proteinExistence type="predicted"/>
<dbReference type="AlphaFoldDB" id="A0A1I2GC49"/>
<dbReference type="Proteomes" id="UP000199645">
    <property type="component" value="Unassembled WGS sequence"/>
</dbReference>
<sequence>MKRTPDRKRSAWKATARTLVLYNPEGSWRFAVYNDAGIIDGGFPDDLA</sequence>